<organism evidence="1 2">
    <name type="scientific">Artomyces pyxidatus</name>
    <dbReference type="NCBI Taxonomy" id="48021"/>
    <lineage>
        <taxon>Eukaryota</taxon>
        <taxon>Fungi</taxon>
        <taxon>Dikarya</taxon>
        <taxon>Basidiomycota</taxon>
        <taxon>Agaricomycotina</taxon>
        <taxon>Agaricomycetes</taxon>
        <taxon>Russulales</taxon>
        <taxon>Auriscalpiaceae</taxon>
        <taxon>Artomyces</taxon>
    </lineage>
</organism>
<reference evidence="1" key="2">
    <citation type="journal article" date="2022" name="New Phytol.">
        <title>Evolutionary transition to the ectomycorrhizal habit in the genomes of a hyperdiverse lineage of mushroom-forming fungi.</title>
        <authorList>
            <person name="Looney B."/>
            <person name="Miyauchi S."/>
            <person name="Morin E."/>
            <person name="Drula E."/>
            <person name="Courty P.E."/>
            <person name="Kohler A."/>
            <person name="Kuo A."/>
            <person name="LaButti K."/>
            <person name="Pangilinan J."/>
            <person name="Lipzen A."/>
            <person name="Riley R."/>
            <person name="Andreopoulos W."/>
            <person name="He G."/>
            <person name="Johnson J."/>
            <person name="Nolan M."/>
            <person name="Tritt A."/>
            <person name="Barry K.W."/>
            <person name="Grigoriev I.V."/>
            <person name="Nagy L.G."/>
            <person name="Hibbett D."/>
            <person name="Henrissat B."/>
            <person name="Matheny P.B."/>
            <person name="Labbe J."/>
            <person name="Martin F.M."/>
        </authorList>
    </citation>
    <scope>NUCLEOTIDE SEQUENCE</scope>
    <source>
        <strain evidence="1">HHB10654</strain>
    </source>
</reference>
<protein>
    <submittedName>
        <fullName evidence="1">Uncharacterized protein</fullName>
    </submittedName>
</protein>
<reference evidence="1" key="1">
    <citation type="submission" date="2021-03" db="EMBL/GenBank/DDBJ databases">
        <authorList>
            <consortium name="DOE Joint Genome Institute"/>
            <person name="Ahrendt S."/>
            <person name="Looney B.P."/>
            <person name="Miyauchi S."/>
            <person name="Morin E."/>
            <person name="Drula E."/>
            <person name="Courty P.E."/>
            <person name="Chicoki N."/>
            <person name="Fauchery L."/>
            <person name="Kohler A."/>
            <person name="Kuo A."/>
            <person name="Labutti K."/>
            <person name="Pangilinan J."/>
            <person name="Lipzen A."/>
            <person name="Riley R."/>
            <person name="Andreopoulos W."/>
            <person name="He G."/>
            <person name="Johnson J."/>
            <person name="Barry K.W."/>
            <person name="Grigoriev I.V."/>
            <person name="Nagy L."/>
            <person name="Hibbett D."/>
            <person name="Henrissat B."/>
            <person name="Matheny P.B."/>
            <person name="Labbe J."/>
            <person name="Martin F."/>
        </authorList>
    </citation>
    <scope>NUCLEOTIDE SEQUENCE</scope>
    <source>
        <strain evidence="1">HHB10654</strain>
    </source>
</reference>
<gene>
    <name evidence="1" type="ORF">BV25DRAFT_1910699</name>
</gene>
<sequence length="644" mass="69079">MDSRTASPPDAQHVSAVVDGHNFDAESMPDKISAYYSLVFPNFTYYLQTLNVTIGRRCIPTSTPSSSEQAQVDVDLGPLKSVSRLHARIEYEEEQERFVLVVLGRNGAWVDGAWSGKGSKVPLGERSQIQIASRTFHFVLPPPPAPEDSPAPSSKSSPRPRSPSVDITSISPPSPLRSASPPPPALSPPPRKAPPLPEPPQLPNSNAIGKSKKTSGKTKPAETRPPAPPRPKPEEMPPKPQYTYAQLCYRAIKSLGGKATLQDIISWMMENFDWYRFNEKTGWEKSVRHNLSSNRAFRKMERSAGERGKGFYWAVEEDCEHIFEEQEAKAASGSGKDAKSTVKKSKSGTATLEPALKRSVRGEPKGVLPPPLTSTPLAFKTTSGLSHSSPASEPTVKAEPSPAPQIPPGPSPEQATSPPAPSVDASSAMPSSSSIPTIPASVILPIIVGPVPASHPSSSSHSPTNSMTPHLTAPPIVLHENQLILNPTIFSHLTPAQLRELEALGAQKALEILHDHIVRFLKERIKTDAAARGRGRGRTKRGRGAGGTGRADGPTEGKEKLEKRKDRPPTSGLFTTAPLPMRKPAPTTALVPTPPAPGNGASDAQQEMDVSPPSPILVVDDEPPEGPVPKRRRIEVQPEVSVSG</sequence>
<comment type="caution">
    <text evidence="1">The sequence shown here is derived from an EMBL/GenBank/DDBJ whole genome shotgun (WGS) entry which is preliminary data.</text>
</comment>
<name>A0ACB8TKL3_9AGAM</name>
<dbReference type="Proteomes" id="UP000814140">
    <property type="component" value="Unassembled WGS sequence"/>
</dbReference>
<dbReference type="EMBL" id="MU277187">
    <property type="protein sequence ID" value="KAI0068972.1"/>
    <property type="molecule type" value="Genomic_DNA"/>
</dbReference>
<evidence type="ECO:0000313" key="2">
    <source>
        <dbReference type="Proteomes" id="UP000814140"/>
    </source>
</evidence>
<keyword evidence="2" id="KW-1185">Reference proteome</keyword>
<accession>A0ACB8TKL3</accession>
<evidence type="ECO:0000313" key="1">
    <source>
        <dbReference type="EMBL" id="KAI0068972.1"/>
    </source>
</evidence>
<proteinExistence type="predicted"/>